<name>Q17LQ3_AEDAE</name>
<protein>
    <submittedName>
        <fullName evidence="3">AAEL001258-PA</fullName>
    </submittedName>
</protein>
<evidence type="ECO:0000313" key="4">
    <source>
        <dbReference type="Proteomes" id="UP000682892"/>
    </source>
</evidence>
<dbReference type="AlphaFoldDB" id="Q17LQ3"/>
<evidence type="ECO:0000256" key="2">
    <source>
        <dbReference type="SAM" id="SignalP"/>
    </source>
</evidence>
<evidence type="ECO:0000313" key="3">
    <source>
        <dbReference type="EMBL" id="EAT47649.1"/>
    </source>
</evidence>
<proteinExistence type="predicted"/>
<dbReference type="VEuPathDB" id="VectorBase:AAEL001258"/>
<dbReference type="KEGG" id="aag:5569626"/>
<accession>Q17LQ3</accession>
<dbReference type="HOGENOM" id="CLU_1181035_0_0_1"/>
<dbReference type="PaxDb" id="7159-AAEL001258-PA"/>
<keyword evidence="2" id="KW-0732">Signal</keyword>
<dbReference type="OrthoDB" id="7767672at2759"/>
<feature type="signal peptide" evidence="2">
    <location>
        <begin position="1"/>
        <end position="19"/>
    </location>
</feature>
<dbReference type="PhylomeDB" id="Q17LQ3"/>
<evidence type="ECO:0000256" key="1">
    <source>
        <dbReference type="SAM" id="MobiDB-lite"/>
    </source>
</evidence>
<feature type="chain" id="PRO_5030175534" evidence="2">
    <location>
        <begin position="20"/>
        <end position="232"/>
    </location>
</feature>
<organism evidence="3 4">
    <name type="scientific">Aedes aegypti</name>
    <name type="common">Yellowfever mosquito</name>
    <name type="synonym">Culex aegypti</name>
    <dbReference type="NCBI Taxonomy" id="7159"/>
    <lineage>
        <taxon>Eukaryota</taxon>
        <taxon>Metazoa</taxon>
        <taxon>Ecdysozoa</taxon>
        <taxon>Arthropoda</taxon>
        <taxon>Hexapoda</taxon>
        <taxon>Insecta</taxon>
        <taxon>Pterygota</taxon>
        <taxon>Neoptera</taxon>
        <taxon>Endopterygota</taxon>
        <taxon>Diptera</taxon>
        <taxon>Nematocera</taxon>
        <taxon>Culicoidea</taxon>
        <taxon>Culicidae</taxon>
        <taxon>Culicinae</taxon>
        <taxon>Aedini</taxon>
        <taxon>Aedes</taxon>
        <taxon>Stegomyia</taxon>
    </lineage>
</organism>
<feature type="region of interest" description="Disordered" evidence="1">
    <location>
        <begin position="187"/>
        <end position="232"/>
    </location>
</feature>
<feature type="compositionally biased region" description="Low complexity" evidence="1">
    <location>
        <begin position="189"/>
        <end position="211"/>
    </location>
</feature>
<reference evidence="3" key="1">
    <citation type="submission" date="2005-10" db="EMBL/GenBank/DDBJ databases">
        <authorList>
            <person name="Loftus B.J."/>
            <person name="Nene V.M."/>
            <person name="Hannick L.I."/>
            <person name="Bidwell S."/>
            <person name="Haas B."/>
            <person name="Amedeo P."/>
            <person name="Orvis J."/>
            <person name="Wortman J.R."/>
            <person name="White O.R."/>
            <person name="Salzberg S."/>
            <person name="Shumway M."/>
            <person name="Koo H."/>
            <person name="Zhao Y."/>
            <person name="Holmes M."/>
            <person name="Miller J."/>
            <person name="Schatz M."/>
            <person name="Pop M."/>
            <person name="Pai G."/>
            <person name="Utterback T."/>
            <person name="Rogers Y.-H."/>
            <person name="Kravitz S."/>
            <person name="Fraser C.M."/>
        </authorList>
    </citation>
    <scope>NUCLEOTIDE SEQUENCE</scope>
    <source>
        <strain evidence="3">Liverpool</strain>
    </source>
</reference>
<sequence length="232" mass="24899">MMKLVTIFVVLCGISAAYSIPQRNGFMYYQQPLGYQIAQRTMYGAHFQNQQFRNQRVAALPSMLSYDADSADLPQQGPNVESVAEAYPSEQFPLEDEAQPDVPAIYEEEAEEPIADDPLAAPANPAVVSASIPDKKKKGKTPVKADSDEKEEQDAQSERRGASGSATPNAYFPINFGSANGGAIAVANSYSTGQGGSATSTATAYGSPATAELRRSSVDQLRNRPAKIRGRQ</sequence>
<dbReference type="eggNOG" id="ENOG502SEG8">
    <property type="taxonomic scope" value="Eukaryota"/>
</dbReference>
<reference evidence="3" key="2">
    <citation type="journal article" date="2007" name="Science">
        <title>Genome sequence of Aedes aegypti, a major arbovirus vector.</title>
        <authorList>
            <person name="Nene V."/>
            <person name="Wortman J.R."/>
            <person name="Lawson D."/>
            <person name="Haas B."/>
            <person name="Kodira C."/>
            <person name="Tu Z.J."/>
            <person name="Loftus B."/>
            <person name="Xi Z."/>
            <person name="Megy K."/>
            <person name="Grabherr M."/>
            <person name="Ren Q."/>
            <person name="Zdobnov E.M."/>
            <person name="Lobo N.F."/>
            <person name="Campbell K.S."/>
            <person name="Brown S.E."/>
            <person name="Bonaldo M.F."/>
            <person name="Zhu J."/>
            <person name="Sinkins S.P."/>
            <person name="Hogenkamp D.G."/>
            <person name="Amedeo P."/>
            <person name="Arensburger P."/>
            <person name="Atkinson P.W."/>
            <person name="Bidwell S."/>
            <person name="Biedler J."/>
            <person name="Birney E."/>
            <person name="Bruggner R.V."/>
            <person name="Costas J."/>
            <person name="Coy M.R."/>
            <person name="Crabtree J."/>
            <person name="Crawford M."/>
            <person name="Debruyn B."/>
            <person name="Decaprio D."/>
            <person name="Eiglmeier K."/>
            <person name="Eisenstadt E."/>
            <person name="El-Dorry H."/>
            <person name="Gelbart W.M."/>
            <person name="Gomes S.L."/>
            <person name="Hammond M."/>
            <person name="Hannick L.I."/>
            <person name="Hogan J.R."/>
            <person name="Holmes M.H."/>
            <person name="Jaffe D."/>
            <person name="Johnston J.S."/>
            <person name="Kennedy R.C."/>
            <person name="Koo H."/>
            <person name="Kravitz S."/>
            <person name="Kriventseva E.V."/>
            <person name="Kulp D."/>
            <person name="Labutti K."/>
            <person name="Lee E."/>
            <person name="Li S."/>
            <person name="Lovin D.D."/>
            <person name="Mao C."/>
            <person name="Mauceli E."/>
            <person name="Menck C.F."/>
            <person name="Miller J.R."/>
            <person name="Montgomery P."/>
            <person name="Mori A."/>
            <person name="Nascimento A.L."/>
            <person name="Naveira H.F."/>
            <person name="Nusbaum C."/>
            <person name="O'leary S."/>
            <person name="Orvis J."/>
            <person name="Pertea M."/>
            <person name="Quesneville H."/>
            <person name="Reidenbach K.R."/>
            <person name="Rogers Y.H."/>
            <person name="Roth C.W."/>
            <person name="Schneider J.R."/>
            <person name="Schatz M."/>
            <person name="Shumway M."/>
            <person name="Stanke M."/>
            <person name="Stinson E.O."/>
            <person name="Tubio J.M."/>
            <person name="Vanzee J.P."/>
            <person name="Verjovski-Almeida S."/>
            <person name="Werner D."/>
            <person name="White O."/>
            <person name="Wyder S."/>
            <person name="Zeng Q."/>
            <person name="Zhao Q."/>
            <person name="Zhao Y."/>
            <person name="Hill C.A."/>
            <person name="Raikhel A.S."/>
            <person name="Soares M.B."/>
            <person name="Knudson D.L."/>
            <person name="Lee N.H."/>
            <person name="Galagan J."/>
            <person name="Salzberg S.L."/>
            <person name="Paulsen I.T."/>
            <person name="Dimopoulos G."/>
            <person name="Collins F.H."/>
            <person name="Birren B."/>
            <person name="Fraser-Liggett C.M."/>
            <person name="Severson D.W."/>
        </authorList>
    </citation>
    <scope>NUCLEOTIDE SEQUENCE [LARGE SCALE GENOMIC DNA]</scope>
    <source>
        <strain evidence="3">Liverpool</strain>
    </source>
</reference>
<dbReference type="Proteomes" id="UP000682892">
    <property type="component" value="Unassembled WGS sequence"/>
</dbReference>
<dbReference type="OMA" id="MLSYDAD"/>
<gene>
    <name evidence="3" type="ORF">AaeL_AAEL001258</name>
</gene>
<dbReference type="EMBL" id="CH477213">
    <property type="protein sequence ID" value="EAT47649.1"/>
    <property type="molecule type" value="Genomic_DNA"/>
</dbReference>
<reference evidence="3" key="3">
    <citation type="submission" date="2012-09" db="EMBL/GenBank/DDBJ databases">
        <authorList>
            <consortium name="VectorBase"/>
        </authorList>
    </citation>
    <scope>NUCLEOTIDE SEQUENCE</scope>
    <source>
        <strain evidence="3">Liverpool</strain>
    </source>
</reference>
<feature type="region of interest" description="Disordered" evidence="1">
    <location>
        <begin position="126"/>
        <end position="174"/>
    </location>
</feature>
<dbReference type="STRING" id="7159.Q17LQ3"/>